<accession>A0A918AA64</accession>
<organism evidence="1 2">
    <name type="scientific">Nonomuraea glycinis</name>
    <dbReference type="NCBI Taxonomy" id="2047744"/>
    <lineage>
        <taxon>Bacteria</taxon>
        <taxon>Bacillati</taxon>
        <taxon>Actinomycetota</taxon>
        <taxon>Actinomycetes</taxon>
        <taxon>Streptosporangiales</taxon>
        <taxon>Streptosporangiaceae</taxon>
        <taxon>Nonomuraea</taxon>
    </lineage>
</organism>
<proteinExistence type="predicted"/>
<dbReference type="AlphaFoldDB" id="A0A918AA64"/>
<reference evidence="1" key="2">
    <citation type="submission" date="2020-09" db="EMBL/GenBank/DDBJ databases">
        <authorList>
            <person name="Sun Q."/>
            <person name="Zhou Y."/>
        </authorList>
    </citation>
    <scope>NUCLEOTIDE SEQUENCE</scope>
    <source>
        <strain evidence="1">CGMCC 4.7430</strain>
    </source>
</reference>
<reference evidence="1" key="1">
    <citation type="journal article" date="2014" name="Int. J. Syst. Evol. Microbiol.">
        <title>Complete genome sequence of Corynebacterium casei LMG S-19264T (=DSM 44701T), isolated from a smear-ripened cheese.</title>
        <authorList>
            <consortium name="US DOE Joint Genome Institute (JGI-PGF)"/>
            <person name="Walter F."/>
            <person name="Albersmeier A."/>
            <person name="Kalinowski J."/>
            <person name="Ruckert C."/>
        </authorList>
    </citation>
    <scope>NUCLEOTIDE SEQUENCE</scope>
    <source>
        <strain evidence="1">CGMCC 4.7430</strain>
    </source>
</reference>
<dbReference type="Proteomes" id="UP000660745">
    <property type="component" value="Unassembled WGS sequence"/>
</dbReference>
<keyword evidence="2" id="KW-1185">Reference proteome</keyword>
<evidence type="ECO:0000313" key="2">
    <source>
        <dbReference type="Proteomes" id="UP000660745"/>
    </source>
</evidence>
<dbReference type="EMBL" id="BMNK01000013">
    <property type="protein sequence ID" value="GGP13165.1"/>
    <property type="molecule type" value="Genomic_DNA"/>
</dbReference>
<dbReference type="RefSeq" id="WP_189142442.1">
    <property type="nucleotide sequence ID" value="NZ_BMNK01000013.1"/>
</dbReference>
<name>A0A918AA64_9ACTN</name>
<gene>
    <name evidence="1" type="ORF">GCM10012278_63860</name>
</gene>
<comment type="caution">
    <text evidence="1">The sequence shown here is derived from an EMBL/GenBank/DDBJ whole genome shotgun (WGS) entry which is preliminary data.</text>
</comment>
<sequence length="145" mass="16590">MTEIITELLDQQEILKYLTGIADVEEESDIYDIDPEGWISAGENAIAINERESPRCLIKYELWDGEPPPLDSWDRSWSGNVRLASGRVFALSDYDGDTTYGEEFDLGRRDTLWRVSIHRKALAHEDFTPDLVGVTLLKARFWPAD</sequence>
<evidence type="ECO:0000313" key="1">
    <source>
        <dbReference type="EMBL" id="GGP13165.1"/>
    </source>
</evidence>
<protein>
    <submittedName>
        <fullName evidence="1">Uncharacterized protein</fullName>
    </submittedName>
</protein>